<dbReference type="EMBL" id="LWLT01000031">
    <property type="status" value="NOT_ANNOTATED_CDS"/>
    <property type="molecule type" value="Genomic_DNA"/>
</dbReference>
<evidence type="ECO:0000256" key="1">
    <source>
        <dbReference type="SAM" id="Coils"/>
    </source>
</evidence>
<dbReference type="Pfam" id="PF15450">
    <property type="entry name" value="CCDC154"/>
    <property type="match status" value="1"/>
</dbReference>
<feature type="coiled-coil region" evidence="1">
    <location>
        <begin position="174"/>
        <end position="208"/>
    </location>
</feature>
<organism evidence="2 3">
    <name type="scientific">Capra hircus</name>
    <name type="common">Goat</name>
    <dbReference type="NCBI Taxonomy" id="9925"/>
    <lineage>
        <taxon>Eukaryota</taxon>
        <taxon>Metazoa</taxon>
        <taxon>Chordata</taxon>
        <taxon>Craniata</taxon>
        <taxon>Vertebrata</taxon>
        <taxon>Euteleostomi</taxon>
        <taxon>Mammalia</taxon>
        <taxon>Eutheria</taxon>
        <taxon>Laurasiatheria</taxon>
        <taxon>Artiodactyla</taxon>
        <taxon>Ruminantia</taxon>
        <taxon>Pecora</taxon>
        <taxon>Bovidae</taxon>
        <taxon>Caprinae</taxon>
        <taxon>Capra</taxon>
    </lineage>
</organism>
<evidence type="ECO:0000313" key="2">
    <source>
        <dbReference type="Ensembl" id="ENSCHIP00000011575.1"/>
    </source>
</evidence>
<dbReference type="PANTHER" id="PTHR35153:SF1">
    <property type="entry name" value="COILED-COIL DOMAIN-CONTAINING PROTEIN 154"/>
    <property type="match status" value="1"/>
</dbReference>
<dbReference type="Bgee" id="ENSCHIG00000013668">
    <property type="expression patterns" value="Expressed in cerebellum and 17 other cell types or tissues"/>
</dbReference>
<feature type="coiled-coil region" evidence="1">
    <location>
        <begin position="448"/>
        <end position="482"/>
    </location>
</feature>
<gene>
    <name evidence="2" type="primary">CCDC154</name>
</gene>
<keyword evidence="1" id="KW-0175">Coiled coil</keyword>
<reference evidence="2" key="3">
    <citation type="submission" date="2025-09" db="UniProtKB">
        <authorList>
            <consortium name="Ensembl"/>
        </authorList>
    </citation>
    <scope>IDENTIFICATION</scope>
</reference>
<reference evidence="2 3" key="1">
    <citation type="submission" date="2016-04" db="EMBL/GenBank/DDBJ databases">
        <title>Polished mammalian reference genomes with single-molecule sequencing and chromosome conformation capture applied to the Capra hircus genome.</title>
        <authorList>
            <person name="Bickhart D.M."/>
            <person name="Koren S."/>
            <person name="Rosen B."/>
            <person name="Hastie A."/>
            <person name="Liachko I."/>
            <person name="Sullivan S.T."/>
            <person name="Burton J."/>
            <person name="Sayre B.L."/>
            <person name="Huson H.J."/>
            <person name="Lee J."/>
            <person name="Lam E."/>
            <person name="Kelley C.M."/>
            <person name="Hutchison J.L."/>
            <person name="Zhou Y."/>
            <person name="Sun J."/>
            <person name="Crisa A."/>
            <person name="Schwartz J.C."/>
            <person name="Hammond J.A."/>
            <person name="Schroeder S.G."/>
            <person name="Liu G.E."/>
            <person name="Dunham M."/>
            <person name="Shendure J."/>
            <person name="Sonstegard T.S."/>
            <person name="Phillippy A.M."/>
            <person name="Van Tassell C.P."/>
            <person name="Smith T.P."/>
        </authorList>
    </citation>
    <scope>NUCLEOTIDE SEQUENCE [LARGE SCALE GENOMIC DNA]</scope>
</reference>
<dbReference type="InterPro" id="IPR029512">
    <property type="entry name" value="CCDC154"/>
</dbReference>
<dbReference type="Ensembl" id="ENSCHIT00000019365.1">
    <property type="protein sequence ID" value="ENSCHIP00000011575.1"/>
    <property type="gene ID" value="ENSCHIG00000013668.1"/>
</dbReference>
<keyword evidence="3" id="KW-1185">Reference proteome</keyword>
<dbReference type="GO" id="GO:0035630">
    <property type="term" value="P:bone mineralization involved in bone maturation"/>
    <property type="evidence" value="ECO:0007669"/>
    <property type="project" value="TreeGrafter"/>
</dbReference>
<reference evidence="2" key="2">
    <citation type="submission" date="2025-08" db="UniProtKB">
        <authorList>
            <consortium name="Ensembl"/>
        </authorList>
    </citation>
    <scope>IDENTIFICATION</scope>
</reference>
<dbReference type="GeneTree" id="ENSGT00390000002278"/>
<dbReference type="Proteomes" id="UP000291000">
    <property type="component" value="Chromosome 25"/>
</dbReference>
<dbReference type="STRING" id="9925.ENSCHIP00000011575"/>
<dbReference type="PANTHER" id="PTHR35153">
    <property type="entry name" value="COILED-COIL DOMAIN-CONTAINING PROTEIN 154"/>
    <property type="match status" value="1"/>
</dbReference>
<dbReference type="AlphaFoldDB" id="A0A452EHQ5"/>
<sequence>SQRPLPQPHPWASAPSLLTIALEDLGLLEEELASPEPPSLEEVLENDACSRLLSDASNLEQGTPKRWKQLEQWVADLQAEVASLRGHRARCEHATLSLLRELLQVRACLQLQDTQLKRLQLEARQAAPAPEKEDIQAGPGQRCPFCARLVEVREALTQIRRKQALQDSERKGAEQEASLRLSELTGKLKQEEQDREVACGALQKSQEEVGQKVDHEVARMQAQMTKLGEEMSLRFLKREARLCGFLQKSFLALEKRMKASESARLRAESALREELEGRWRQLQELDTERVRALQGQLCQAPSARQQEECHLLEQCRGLDKAVVQLTEFVQQNQVSLNRVLLAEQKAWDAKGQLEDSRAGELATYLQENLEAMQLASELAQQEMHGALELLREKSQALEVSVAELVRQVKDLSDHFLALRWRLDLQEQTLSMRLQEASNEWAVAEQRWREGLTRCREEAEAHLREVQEQVDQLPQQIEAVTDKCVLHKSDLDCKISAEATARELAVEAVRQELAALLSSVQLLREGNPGRKIAEIQGKLATNQMMKLETSIQDNKTIQNLKFNTETKLRAEAMATLQESVLRLWSEEGPWAPTLSSRRGPMSLGRQQLFVKDVAPNDVVPVNHWGVYQAVRWLQWKTALMNLAARQTPRSVALEKPLGQKPACRLSSLPVPQK</sequence>
<accession>A0A452EHQ5</accession>
<evidence type="ECO:0000313" key="3">
    <source>
        <dbReference type="Proteomes" id="UP000291000"/>
    </source>
</evidence>
<proteinExistence type="predicted"/>
<protein>
    <submittedName>
        <fullName evidence="2">Coiled-coil domain containing 154</fullName>
    </submittedName>
</protein>
<name>A0A452EHQ5_CAPHI</name>